<evidence type="ECO:0000256" key="4">
    <source>
        <dbReference type="ARBA" id="ARBA00023242"/>
    </source>
</evidence>
<dbReference type="GO" id="GO:0042797">
    <property type="term" value="P:tRNA transcription by RNA polymerase III"/>
    <property type="evidence" value="ECO:0007669"/>
    <property type="project" value="TreeGrafter"/>
</dbReference>
<feature type="compositionally biased region" description="Low complexity" evidence="5">
    <location>
        <begin position="60"/>
        <end position="76"/>
    </location>
</feature>
<sequence>MPPRAIRARGGRGRGRGASSRGGASAAPAPEGTTQTPQPAADSTPAEPVPVANSPAQTVPPESSTPQPSNTQTTPSAAPAGRGGAKYKPKAIRRTQTERDRLAEEAERLRAENIKNEENLQARTNRGRGRGRARGGLMRGRGRGGFPVSLSGGMSFGSSGGAGYGTGTGTGAYGQASEYGSGGGSGDGDNDGRINADALYGVVQRQEDVVKFSSTLNTFVSTSKKKSMMPMGIRRVEHKEESTAAQMEALRLSDSNNAKIPKKGEPAEGTADDGVWAHAVPKSRSQVRIKEEPVDEDRMDLDLSEGQIKAPDSPQLSKKDVTGSEDKKQPIYKDIEEELAAGRRQRMLELFTAREGDQASELEGHMFLFQFPRVLPPLKATAADGTPTLVKPDPDDDDELFVSNDPPTTTTSIDLTTVDDSKVKKEGEEGGDDDDNKGEPPQILPEAGFLGNLIVRKSGKAELSWGGRRMIVDLGIAQHVFSQAILLEEGDIKPGQVSNIAGTALDMGRIQGKFDTAYVWDEEEDWNPAEEDLEY</sequence>
<evidence type="ECO:0000256" key="5">
    <source>
        <dbReference type="SAM" id="MobiDB-lite"/>
    </source>
</evidence>
<feature type="compositionally biased region" description="Low complexity" evidence="5">
    <location>
        <begin position="405"/>
        <end position="418"/>
    </location>
</feature>
<reference evidence="6" key="1">
    <citation type="journal article" date="2023" name="Mol. Phylogenet. Evol.">
        <title>Genome-scale phylogeny and comparative genomics of the fungal order Sordariales.</title>
        <authorList>
            <person name="Hensen N."/>
            <person name="Bonometti L."/>
            <person name="Westerberg I."/>
            <person name="Brannstrom I.O."/>
            <person name="Guillou S."/>
            <person name="Cros-Aarteil S."/>
            <person name="Calhoun S."/>
            <person name="Haridas S."/>
            <person name="Kuo A."/>
            <person name="Mondo S."/>
            <person name="Pangilinan J."/>
            <person name="Riley R."/>
            <person name="LaButti K."/>
            <person name="Andreopoulos B."/>
            <person name="Lipzen A."/>
            <person name="Chen C."/>
            <person name="Yan M."/>
            <person name="Daum C."/>
            <person name="Ng V."/>
            <person name="Clum A."/>
            <person name="Steindorff A."/>
            <person name="Ohm R.A."/>
            <person name="Martin F."/>
            <person name="Silar P."/>
            <person name="Natvig D.O."/>
            <person name="Lalanne C."/>
            <person name="Gautier V."/>
            <person name="Ament-Velasquez S.L."/>
            <person name="Kruys A."/>
            <person name="Hutchinson M.I."/>
            <person name="Powell A.J."/>
            <person name="Barry K."/>
            <person name="Miller A.N."/>
            <person name="Grigoriev I.V."/>
            <person name="Debuchy R."/>
            <person name="Gladieux P."/>
            <person name="Hiltunen Thoren M."/>
            <person name="Johannesson H."/>
        </authorList>
    </citation>
    <scope>NUCLEOTIDE SEQUENCE</scope>
    <source>
        <strain evidence="6">PSN293</strain>
    </source>
</reference>
<dbReference type="EMBL" id="MU858048">
    <property type="protein sequence ID" value="KAK4219471.1"/>
    <property type="molecule type" value="Genomic_DNA"/>
</dbReference>
<dbReference type="Pfam" id="PF05132">
    <property type="entry name" value="RNA_pol_Rpc4"/>
    <property type="match status" value="1"/>
</dbReference>
<feature type="compositionally biased region" description="Low complexity" evidence="5">
    <location>
        <begin position="17"/>
        <end position="30"/>
    </location>
</feature>
<evidence type="ECO:0000256" key="2">
    <source>
        <dbReference type="ARBA" id="ARBA00022478"/>
    </source>
</evidence>
<feature type="compositionally biased region" description="Basic residues" evidence="5">
    <location>
        <begin position="1"/>
        <end position="15"/>
    </location>
</feature>
<keyword evidence="2" id="KW-0240">DNA-directed RNA polymerase</keyword>
<feature type="compositionally biased region" description="Basic and acidic residues" evidence="5">
    <location>
        <begin position="317"/>
        <end position="331"/>
    </location>
</feature>
<dbReference type="Proteomes" id="UP001301769">
    <property type="component" value="Unassembled WGS sequence"/>
</dbReference>
<dbReference type="AlphaFoldDB" id="A0AAN7BB86"/>
<dbReference type="GO" id="GO:0003677">
    <property type="term" value="F:DNA binding"/>
    <property type="evidence" value="ECO:0007669"/>
    <property type="project" value="InterPro"/>
</dbReference>
<evidence type="ECO:0000256" key="1">
    <source>
        <dbReference type="ARBA" id="ARBA00004123"/>
    </source>
</evidence>
<keyword evidence="3" id="KW-0804">Transcription</keyword>
<feature type="compositionally biased region" description="Acidic residues" evidence="5">
    <location>
        <begin position="293"/>
        <end position="303"/>
    </location>
</feature>
<comment type="subcellular location">
    <subcellularLocation>
        <location evidence="1">Nucleus</location>
    </subcellularLocation>
</comment>
<organism evidence="6 7">
    <name type="scientific">Rhypophila decipiens</name>
    <dbReference type="NCBI Taxonomy" id="261697"/>
    <lineage>
        <taxon>Eukaryota</taxon>
        <taxon>Fungi</taxon>
        <taxon>Dikarya</taxon>
        <taxon>Ascomycota</taxon>
        <taxon>Pezizomycotina</taxon>
        <taxon>Sordariomycetes</taxon>
        <taxon>Sordariomycetidae</taxon>
        <taxon>Sordariales</taxon>
        <taxon>Naviculisporaceae</taxon>
        <taxon>Rhypophila</taxon>
    </lineage>
</organism>
<feature type="region of interest" description="Disordered" evidence="5">
    <location>
        <begin position="255"/>
        <end position="331"/>
    </location>
</feature>
<accession>A0AAN7BB86</accession>
<comment type="caution">
    <text evidence="6">The sequence shown here is derived from an EMBL/GenBank/DDBJ whole genome shotgun (WGS) entry which is preliminary data.</text>
</comment>
<feature type="compositionally biased region" description="Basic and acidic residues" evidence="5">
    <location>
        <begin position="95"/>
        <end position="120"/>
    </location>
</feature>
<feature type="compositionally biased region" description="Basic and acidic residues" evidence="5">
    <location>
        <begin position="419"/>
        <end position="428"/>
    </location>
</feature>
<evidence type="ECO:0000256" key="3">
    <source>
        <dbReference type="ARBA" id="ARBA00023163"/>
    </source>
</evidence>
<dbReference type="PANTHER" id="PTHR13408">
    <property type="entry name" value="DNA-DIRECTED RNA POLYMERASE III"/>
    <property type="match status" value="1"/>
</dbReference>
<evidence type="ECO:0000313" key="7">
    <source>
        <dbReference type="Proteomes" id="UP001301769"/>
    </source>
</evidence>
<gene>
    <name evidence="6" type="ORF">QBC37DRAFT_331533</name>
</gene>
<feature type="region of interest" description="Disordered" evidence="5">
    <location>
        <begin position="1"/>
        <end position="146"/>
    </location>
</feature>
<evidence type="ECO:0000313" key="6">
    <source>
        <dbReference type="EMBL" id="KAK4219471.1"/>
    </source>
</evidence>
<keyword evidence="4" id="KW-0539">Nucleus</keyword>
<protein>
    <submittedName>
        <fullName evidence="6">RNA polymerase III RPC4-domain-containing protein</fullName>
    </submittedName>
</protein>
<proteinExistence type="predicted"/>
<dbReference type="GO" id="GO:0005666">
    <property type="term" value="C:RNA polymerase III complex"/>
    <property type="evidence" value="ECO:0007669"/>
    <property type="project" value="InterPro"/>
</dbReference>
<keyword evidence="7" id="KW-1185">Reference proteome</keyword>
<dbReference type="InterPro" id="IPR007811">
    <property type="entry name" value="RPC4"/>
</dbReference>
<dbReference type="PANTHER" id="PTHR13408:SF0">
    <property type="entry name" value="DNA-DIRECTED RNA POLYMERASE III SUBUNIT RPC4"/>
    <property type="match status" value="1"/>
</dbReference>
<name>A0AAN7BB86_9PEZI</name>
<feature type="region of interest" description="Disordered" evidence="5">
    <location>
        <begin position="385"/>
        <end position="444"/>
    </location>
</feature>
<reference evidence="6" key="2">
    <citation type="submission" date="2023-05" db="EMBL/GenBank/DDBJ databases">
        <authorList>
            <consortium name="Lawrence Berkeley National Laboratory"/>
            <person name="Steindorff A."/>
            <person name="Hensen N."/>
            <person name="Bonometti L."/>
            <person name="Westerberg I."/>
            <person name="Brannstrom I.O."/>
            <person name="Guillou S."/>
            <person name="Cros-Aarteil S."/>
            <person name="Calhoun S."/>
            <person name="Haridas S."/>
            <person name="Kuo A."/>
            <person name="Mondo S."/>
            <person name="Pangilinan J."/>
            <person name="Riley R."/>
            <person name="Labutti K."/>
            <person name="Andreopoulos B."/>
            <person name="Lipzen A."/>
            <person name="Chen C."/>
            <person name="Yanf M."/>
            <person name="Daum C."/>
            <person name="Ng V."/>
            <person name="Clum A."/>
            <person name="Ohm R."/>
            <person name="Martin F."/>
            <person name="Silar P."/>
            <person name="Natvig D."/>
            <person name="Lalanne C."/>
            <person name="Gautier V."/>
            <person name="Ament-Velasquez S.L."/>
            <person name="Kruys A."/>
            <person name="Hutchinson M.I."/>
            <person name="Powell A.J."/>
            <person name="Barry K."/>
            <person name="Miller A.N."/>
            <person name="Grigoriev I.V."/>
            <person name="Debuchy R."/>
            <person name="Gladieux P."/>
            <person name="Thoren M.H."/>
            <person name="Johannesson H."/>
        </authorList>
    </citation>
    <scope>NUCLEOTIDE SEQUENCE</scope>
    <source>
        <strain evidence="6">PSN293</strain>
    </source>
</reference>